<name>A0AA94UF80_9MYCO</name>
<reference evidence="3 4" key="1">
    <citation type="submission" date="2018-01" db="EMBL/GenBank/DDBJ databases">
        <title>Comparative genomics of Mycobacterium mucogenicum and Mycobacterium neoaurum clade members emphasizing tRNA and non-coding RNA.</title>
        <authorList>
            <person name="Behra P.R.K."/>
            <person name="Pettersson B.M.F."/>
            <person name="Das S."/>
            <person name="Dasgupta S."/>
            <person name="Kirsebom L.A."/>
        </authorList>
    </citation>
    <scope>NUCLEOTIDE SEQUENCE [LARGE SCALE GENOMIC DNA]</scope>
    <source>
        <strain evidence="3 4">DSM 45104</strain>
    </source>
</reference>
<dbReference type="GO" id="GO:0016787">
    <property type="term" value="F:hydrolase activity"/>
    <property type="evidence" value="ECO:0007669"/>
    <property type="project" value="UniProtKB-KW"/>
</dbReference>
<evidence type="ECO:0000313" key="3">
    <source>
        <dbReference type="EMBL" id="TLH71635.1"/>
    </source>
</evidence>
<organism evidence="3 4">
    <name type="scientific">Mycolicibacterium phocaicum</name>
    <dbReference type="NCBI Taxonomy" id="319706"/>
    <lineage>
        <taxon>Bacteria</taxon>
        <taxon>Bacillati</taxon>
        <taxon>Actinomycetota</taxon>
        <taxon>Actinomycetes</taxon>
        <taxon>Mycobacteriales</taxon>
        <taxon>Mycobacteriaceae</taxon>
        <taxon>Mycolicibacterium</taxon>
    </lineage>
</organism>
<dbReference type="PANTHER" id="PTHR43329">
    <property type="entry name" value="EPOXIDE HYDROLASE"/>
    <property type="match status" value="1"/>
</dbReference>
<evidence type="ECO:0000313" key="4">
    <source>
        <dbReference type="Proteomes" id="UP000309984"/>
    </source>
</evidence>
<dbReference type="RefSeq" id="WP_138248501.1">
    <property type="nucleotide sequence ID" value="NZ_AP022616.1"/>
</dbReference>
<keyword evidence="4" id="KW-1185">Reference proteome</keyword>
<protein>
    <submittedName>
        <fullName evidence="3">Alpha/beta hydrolase</fullName>
    </submittedName>
</protein>
<feature type="domain" description="AB hydrolase-1" evidence="2">
    <location>
        <begin position="28"/>
        <end position="132"/>
    </location>
</feature>
<keyword evidence="1 3" id="KW-0378">Hydrolase</keyword>
<dbReference type="InterPro" id="IPR000639">
    <property type="entry name" value="Epox_hydrolase-like"/>
</dbReference>
<evidence type="ECO:0000256" key="1">
    <source>
        <dbReference type="ARBA" id="ARBA00022801"/>
    </source>
</evidence>
<dbReference type="PRINTS" id="PR00412">
    <property type="entry name" value="EPOXHYDRLASE"/>
</dbReference>
<sequence length="298" mass="31777">MANQEILDLTLPRLRMRALAWGPGDGRLMLCLHGFPDSAHGWRRLAPLLAEAGYRVVAPFMRGYAPSAVPGDGDYHVGALVSDVLDLYDALGGGPDAVLVGHDWGAFAANAVAAYPDSPFGSVVSMSVPPLAAMSQARFSAARTARMGLVQLRMSWYIMYFQLPGLPERTLHRVIPRLWRDWSPAGADVAGDVARTLAALPTAAHRAAAVGYYRALVRPGSVGGPYAEFERYLLELPGSPILYLHGTDDGAMQVGYTEQLLGALPAGSVVQTIDGAGHFLQVDRPAEVAAAILDYVGN</sequence>
<dbReference type="Proteomes" id="UP000309984">
    <property type="component" value="Unassembled WGS sequence"/>
</dbReference>
<dbReference type="EMBL" id="POTM01000022">
    <property type="protein sequence ID" value="TLH71635.1"/>
    <property type="molecule type" value="Genomic_DNA"/>
</dbReference>
<dbReference type="InterPro" id="IPR000073">
    <property type="entry name" value="AB_hydrolase_1"/>
</dbReference>
<dbReference type="Gene3D" id="3.40.50.1820">
    <property type="entry name" value="alpha/beta hydrolase"/>
    <property type="match status" value="1"/>
</dbReference>
<dbReference type="InterPro" id="IPR029058">
    <property type="entry name" value="AB_hydrolase_fold"/>
</dbReference>
<comment type="caution">
    <text evidence="3">The sequence shown here is derived from an EMBL/GenBank/DDBJ whole genome shotgun (WGS) entry which is preliminary data.</text>
</comment>
<dbReference type="Pfam" id="PF00561">
    <property type="entry name" value="Abhydrolase_1"/>
    <property type="match status" value="1"/>
</dbReference>
<accession>A0AA94UF80</accession>
<dbReference type="SUPFAM" id="SSF53474">
    <property type="entry name" value="alpha/beta-Hydrolases"/>
    <property type="match status" value="1"/>
</dbReference>
<evidence type="ECO:0000259" key="2">
    <source>
        <dbReference type="Pfam" id="PF00561"/>
    </source>
</evidence>
<proteinExistence type="predicted"/>
<gene>
    <name evidence="3" type="ORF">C1S79_07590</name>
</gene>
<dbReference type="AlphaFoldDB" id="A0AA94UF80"/>